<dbReference type="AlphaFoldDB" id="A0A137S645"/>
<evidence type="ECO:0000313" key="1">
    <source>
        <dbReference type="EMBL" id="KXO07892.1"/>
    </source>
</evidence>
<organism evidence="1 2">
    <name type="scientific">Marinobacter excellens LAMA 842</name>
    <dbReference type="NCBI Taxonomy" id="1306954"/>
    <lineage>
        <taxon>Bacteria</taxon>
        <taxon>Pseudomonadati</taxon>
        <taxon>Pseudomonadota</taxon>
        <taxon>Gammaproteobacteria</taxon>
        <taxon>Pseudomonadales</taxon>
        <taxon>Marinobacteraceae</taxon>
        <taxon>Marinobacter</taxon>
    </lineage>
</organism>
<proteinExistence type="predicted"/>
<reference evidence="2" key="1">
    <citation type="submission" date="2015-12" db="EMBL/GenBank/DDBJ databases">
        <authorList>
            <person name="Lima A."/>
            <person name="Farahani Zayas N."/>
            <person name="Castro Da Silva M.A."/>
            <person name="Cabral A."/>
            <person name="Pessatti M.L."/>
        </authorList>
    </citation>
    <scope>NUCLEOTIDE SEQUENCE [LARGE SCALE GENOMIC DNA]</scope>
    <source>
        <strain evidence="2">LAMA 842</strain>
    </source>
</reference>
<dbReference type="EMBL" id="LOCO01000019">
    <property type="protein sequence ID" value="KXO07892.1"/>
    <property type="molecule type" value="Genomic_DNA"/>
</dbReference>
<keyword evidence="2" id="KW-1185">Reference proteome</keyword>
<gene>
    <name evidence="1" type="ORF">J122_3045</name>
</gene>
<accession>A0A137S645</accession>
<protein>
    <submittedName>
        <fullName evidence="1">Uncharacterized protein</fullName>
    </submittedName>
</protein>
<dbReference type="PATRIC" id="fig|1306954.6.peg.1322"/>
<sequence>MIRTEAERQFYLGAAGIHLWYARAPLPGAAPSPEYDFGVAEVEPAPVVVDAPATKRAVPTRPAVDPGNKDRLAQLKNLMETGAGKPDKAAPLAEAESQVVDSVEPDSAADLLGENQPNVSPRVASIKDIARLCLQFWVGDRVLLLANLSEEASFSMQDALARNILRSLGEQTLDMSDVIRWPLFNNLRVSLNSDADLTGLLRQALVPATGKSVIALGLGAGAGAVPNILSDVMGRGPEVVFDASLAGLASNPVLKRELWQKIRSLGAKD</sequence>
<comment type="caution">
    <text evidence="1">The sequence shown here is derived from an EMBL/GenBank/DDBJ whole genome shotgun (WGS) entry which is preliminary data.</text>
</comment>
<dbReference type="Proteomes" id="UP000070282">
    <property type="component" value="Unassembled WGS sequence"/>
</dbReference>
<evidence type="ECO:0000313" key="2">
    <source>
        <dbReference type="Proteomes" id="UP000070282"/>
    </source>
</evidence>
<dbReference type="RefSeq" id="WP_058092406.1">
    <property type="nucleotide sequence ID" value="NZ_LOCO01000019.1"/>
</dbReference>
<name>A0A137S645_9GAMM</name>